<evidence type="ECO:0000313" key="2">
    <source>
        <dbReference type="EMBL" id="BEI94861.1"/>
    </source>
</evidence>
<evidence type="ECO:0000313" key="3">
    <source>
        <dbReference type="Proteomes" id="UP001233271"/>
    </source>
</evidence>
<proteinExistence type="predicted"/>
<dbReference type="RefSeq" id="XP_060460126.1">
    <property type="nucleotide sequence ID" value="XM_060603875.1"/>
</dbReference>
<evidence type="ECO:0000256" key="1">
    <source>
        <dbReference type="SAM" id="MobiDB-lite"/>
    </source>
</evidence>
<dbReference type="GeneID" id="85498731"/>
<protein>
    <submittedName>
        <fullName evidence="2">Uncharacterized protein</fullName>
    </submittedName>
</protein>
<dbReference type="KEGG" id="ccac:CcaHIS019_0704420"/>
<feature type="region of interest" description="Disordered" evidence="1">
    <location>
        <begin position="1"/>
        <end position="44"/>
    </location>
</feature>
<feature type="compositionally biased region" description="Acidic residues" evidence="1">
    <location>
        <begin position="22"/>
        <end position="42"/>
    </location>
</feature>
<reference evidence="2" key="1">
    <citation type="journal article" date="2023" name="BMC Genomics">
        <title>Chromosome-level genome assemblies of Cutaneotrichosporon spp. (Trichosporonales, Basidiomycota) reveal imbalanced evolution between nucleotide sequences and chromosome synteny.</title>
        <authorList>
            <person name="Kobayashi Y."/>
            <person name="Kayamori A."/>
            <person name="Aoki K."/>
            <person name="Shiwa Y."/>
            <person name="Matsutani M."/>
            <person name="Fujita N."/>
            <person name="Sugita T."/>
            <person name="Iwasaki W."/>
            <person name="Tanaka N."/>
            <person name="Takashima M."/>
        </authorList>
    </citation>
    <scope>NUCLEOTIDE SEQUENCE</scope>
    <source>
        <strain evidence="2">HIS019</strain>
    </source>
</reference>
<dbReference type="Proteomes" id="UP001233271">
    <property type="component" value="Chromosome 7b"/>
</dbReference>
<keyword evidence="3" id="KW-1185">Reference proteome</keyword>
<gene>
    <name evidence="2" type="ORF">CcaverHIS019_0704420</name>
</gene>
<accession>A0AA48QYY6</accession>
<sequence length="514" mass="55059">MTRLPTVQVDEPPSPALSAAPAEEEDHDDDLSINSSDLDDEGWLNVDNTDAASAATSSASVLGSSVISDLANSTREPSEASDSEVEVEDDAVVEFNPKIEQSLNESLYADTETPAALNMYEFKNSWIFPDPTSSNASLATTGTVTDNTPMHSLPNIRAVPHRSVESLIEEDGSEGPAPVANAPVALTMPAPDSKKKTAPGNPFLAYSPGAGGNRWAILPILIGLLLMLMQLGPSPLQLAPIMSHKWGSYSGPATPPGPPPAQSNWELGTADLQVVKDTLAALTTSNELVPKGVPTEASTTPSEYLYVWNKLRKGGKTSTDLIETTTTNSLVAVPQIRRRACQCPPKQCKCPPAASILDHLHDGIVALDTYARWMSDIVAGLVYHAGQWVRNEVELELNYHGQLLNDFVKSPTVRVIVESAMDSPKTVARLYQNARDRVCANGRCERATDAAHQAQARGWRSILQARRGLDVALTHGQRAVDTAMTASNELLNGAVAGARTAGERYAEKKAEKKS</sequence>
<dbReference type="EMBL" id="AP028219">
    <property type="protein sequence ID" value="BEI94861.1"/>
    <property type="molecule type" value="Genomic_DNA"/>
</dbReference>
<name>A0AA48QYY6_9TREE</name>
<dbReference type="AlphaFoldDB" id="A0AA48QYY6"/>
<organism evidence="2 3">
    <name type="scientific">Cutaneotrichosporon cavernicola</name>
    <dbReference type="NCBI Taxonomy" id="279322"/>
    <lineage>
        <taxon>Eukaryota</taxon>
        <taxon>Fungi</taxon>
        <taxon>Dikarya</taxon>
        <taxon>Basidiomycota</taxon>
        <taxon>Agaricomycotina</taxon>
        <taxon>Tremellomycetes</taxon>
        <taxon>Trichosporonales</taxon>
        <taxon>Trichosporonaceae</taxon>
        <taxon>Cutaneotrichosporon</taxon>
    </lineage>
</organism>